<dbReference type="GO" id="GO:0005524">
    <property type="term" value="F:ATP binding"/>
    <property type="evidence" value="ECO:0007669"/>
    <property type="project" value="UniProtKB-KW"/>
</dbReference>
<keyword evidence="2 4" id="KW-0067">ATP-binding</keyword>
<dbReference type="Gene3D" id="1.10.8.60">
    <property type="match status" value="1"/>
</dbReference>
<keyword evidence="4" id="KW-0645">Protease</keyword>
<keyword evidence="1" id="KW-0547">Nucleotide-binding</keyword>
<reference evidence="4" key="1">
    <citation type="journal article" date="2021" name="Proc. Natl. Acad. Sci. U.S.A.">
        <title>A Catalog of Tens of Thousands of Viruses from Human Metagenomes Reveals Hidden Associations with Chronic Diseases.</title>
        <authorList>
            <person name="Tisza M.J."/>
            <person name="Buck C.B."/>
        </authorList>
    </citation>
    <scope>NUCLEOTIDE SEQUENCE</scope>
    <source>
        <strain evidence="4">CtJ2i1</strain>
    </source>
</reference>
<dbReference type="InterPro" id="IPR050052">
    <property type="entry name" value="ATP-dep_Clp_protease_ClpX"/>
</dbReference>
<dbReference type="EMBL" id="BK016182">
    <property type="protein sequence ID" value="DAG00499.1"/>
    <property type="molecule type" value="Genomic_DNA"/>
</dbReference>
<dbReference type="InterPro" id="IPR003959">
    <property type="entry name" value="ATPase_AAA_core"/>
</dbReference>
<dbReference type="SMART" id="SM01086">
    <property type="entry name" value="ClpB_D2-small"/>
    <property type="match status" value="1"/>
</dbReference>
<dbReference type="Pfam" id="PF07724">
    <property type="entry name" value="AAA_2"/>
    <property type="match status" value="1"/>
</dbReference>
<name>A0A8S5V1K4_9CAUD</name>
<dbReference type="GO" id="GO:0051603">
    <property type="term" value="P:proteolysis involved in protein catabolic process"/>
    <property type="evidence" value="ECO:0007669"/>
    <property type="project" value="TreeGrafter"/>
</dbReference>
<dbReference type="GO" id="GO:0016887">
    <property type="term" value="F:ATP hydrolysis activity"/>
    <property type="evidence" value="ECO:0007669"/>
    <property type="project" value="InterPro"/>
</dbReference>
<dbReference type="Gene3D" id="3.40.50.300">
    <property type="entry name" value="P-loop containing nucleotide triphosphate hydrolases"/>
    <property type="match status" value="1"/>
</dbReference>
<feature type="domain" description="Clp ATPase C-terminal" evidence="3">
    <location>
        <begin position="113"/>
        <end position="201"/>
    </location>
</feature>
<dbReference type="InterPro" id="IPR019489">
    <property type="entry name" value="Clp_ATPase_C"/>
</dbReference>
<organism evidence="4">
    <name type="scientific">Myoviridae sp. ctJ2i1</name>
    <dbReference type="NCBI Taxonomy" id="2825079"/>
    <lineage>
        <taxon>Viruses</taxon>
        <taxon>Duplodnaviria</taxon>
        <taxon>Heunggongvirae</taxon>
        <taxon>Uroviricota</taxon>
        <taxon>Caudoviricetes</taxon>
    </lineage>
</organism>
<protein>
    <submittedName>
        <fullName evidence="4">ATP-dependent protease ATP-binding subunit</fullName>
    </submittedName>
</protein>
<accession>A0A8S5V1K4</accession>
<keyword evidence="4" id="KW-0378">Hydrolase</keyword>
<dbReference type="InterPro" id="IPR027417">
    <property type="entry name" value="P-loop_NTPase"/>
</dbReference>
<evidence type="ECO:0000313" key="4">
    <source>
        <dbReference type="EMBL" id="DAG00499.1"/>
    </source>
</evidence>
<evidence type="ECO:0000259" key="3">
    <source>
        <dbReference type="SMART" id="SM01086"/>
    </source>
</evidence>
<evidence type="ECO:0000256" key="2">
    <source>
        <dbReference type="ARBA" id="ARBA00022840"/>
    </source>
</evidence>
<dbReference type="Pfam" id="PF10431">
    <property type="entry name" value="ClpB_D2-small"/>
    <property type="match status" value="1"/>
</dbReference>
<dbReference type="GO" id="GO:0008233">
    <property type="term" value="F:peptidase activity"/>
    <property type="evidence" value="ECO:0007669"/>
    <property type="project" value="UniProtKB-KW"/>
</dbReference>
<dbReference type="SUPFAM" id="SSF52540">
    <property type="entry name" value="P-loop containing nucleoside triphosphate hydrolases"/>
    <property type="match status" value="1"/>
</dbReference>
<proteinExistence type="predicted"/>
<sequence>MQYELLKLIEGGKVAIKTGGMLGQGSTVEIDTTNILFICGGAFTGIEKKIAERLNKSVDNGFGFTNVKSENEIQDEITYNGLIDNILPEDLSNFGIIPELLGRLPVICPLKELSIEDLENILTQPKHAIFKQLKELVSMYGVELEFDDDTIHTIAKLAYERQTGARALRSVCEALVDDKIFEITPKTKKIKITKEDVEKKFEYYLKKEEE</sequence>
<dbReference type="PANTHER" id="PTHR48102">
    <property type="entry name" value="ATP-DEPENDENT CLP PROTEASE ATP-BINDING SUBUNIT CLPX-LIKE, MITOCHONDRIAL-RELATED"/>
    <property type="match status" value="1"/>
</dbReference>
<evidence type="ECO:0000256" key="1">
    <source>
        <dbReference type="ARBA" id="ARBA00022741"/>
    </source>
</evidence>
<dbReference type="PANTHER" id="PTHR48102:SF7">
    <property type="entry name" value="ATP-DEPENDENT CLP PROTEASE ATP-BINDING SUBUNIT CLPX-LIKE, MITOCHONDRIAL"/>
    <property type="match status" value="1"/>
</dbReference>